<dbReference type="Proteomes" id="UP000231912">
    <property type="component" value="Unassembled WGS sequence"/>
</dbReference>
<dbReference type="Gene3D" id="1.10.10.1100">
    <property type="entry name" value="BFD-like [2Fe-2S]-binding domain"/>
    <property type="match status" value="1"/>
</dbReference>
<comment type="caution">
    <text evidence="1">The sequence shown here is derived from an EMBL/GenBank/DDBJ whole genome shotgun (WGS) entry which is preliminary data.</text>
</comment>
<dbReference type="RefSeq" id="WP_084680523.1">
    <property type="nucleotide sequence ID" value="NZ_NPDT01000001.1"/>
</dbReference>
<evidence type="ECO:0008006" key="3">
    <source>
        <dbReference type="Google" id="ProtNLM"/>
    </source>
</evidence>
<protein>
    <recommendedName>
        <fullName evidence="3">(2Fe-2S)-binding protein</fullName>
    </recommendedName>
</protein>
<dbReference type="InterPro" id="IPR041854">
    <property type="entry name" value="BFD-like_2Fe2S-bd_dom_sf"/>
</dbReference>
<evidence type="ECO:0000313" key="1">
    <source>
        <dbReference type="EMBL" id="PJZ66965.1"/>
    </source>
</evidence>
<organism evidence="1 2">
    <name type="scientific">Leptospira wolffii</name>
    <dbReference type="NCBI Taxonomy" id="409998"/>
    <lineage>
        <taxon>Bacteria</taxon>
        <taxon>Pseudomonadati</taxon>
        <taxon>Spirochaetota</taxon>
        <taxon>Spirochaetia</taxon>
        <taxon>Leptospirales</taxon>
        <taxon>Leptospiraceae</taxon>
        <taxon>Leptospira</taxon>
    </lineage>
</organism>
<proteinExistence type="predicted"/>
<gene>
    <name evidence="1" type="ORF">CH371_02410</name>
</gene>
<evidence type="ECO:0000313" key="2">
    <source>
        <dbReference type="Proteomes" id="UP000231912"/>
    </source>
</evidence>
<sequence>MEKCHCAQVTFEKIVETAKQEGKDYREVVQACGAAETCTACKDYLVAYCEQQLQLLPTG</sequence>
<dbReference type="AlphaFoldDB" id="A0A2M9ZEW1"/>
<name>A0A2M9ZEW1_9LEPT</name>
<reference evidence="1 2" key="1">
    <citation type="submission" date="2017-07" db="EMBL/GenBank/DDBJ databases">
        <title>Leptospira spp. isolated from tropical soils.</title>
        <authorList>
            <person name="Thibeaux R."/>
            <person name="Iraola G."/>
            <person name="Ferres I."/>
            <person name="Bierque E."/>
            <person name="Girault D."/>
            <person name="Soupe-Gilbert M.-E."/>
            <person name="Picardeau M."/>
            <person name="Goarant C."/>
        </authorList>
    </citation>
    <scope>NUCLEOTIDE SEQUENCE [LARGE SCALE GENOMIC DNA]</scope>
    <source>
        <strain evidence="1 2">FH2-C-A2</strain>
    </source>
</reference>
<dbReference type="EMBL" id="NPDT01000001">
    <property type="protein sequence ID" value="PJZ66965.1"/>
    <property type="molecule type" value="Genomic_DNA"/>
</dbReference>
<accession>A0A2M9ZEW1</accession>